<protein>
    <submittedName>
        <fullName evidence="10">MCTP1 protein</fullName>
    </submittedName>
</protein>
<evidence type="ECO:0000256" key="2">
    <source>
        <dbReference type="ARBA" id="ARBA00007923"/>
    </source>
</evidence>
<organism evidence="10 11">
    <name type="scientific">Burhinus bistriatus</name>
    <dbReference type="NCBI Taxonomy" id="240201"/>
    <lineage>
        <taxon>Eukaryota</taxon>
        <taxon>Metazoa</taxon>
        <taxon>Chordata</taxon>
        <taxon>Craniata</taxon>
        <taxon>Vertebrata</taxon>
        <taxon>Euteleostomi</taxon>
        <taxon>Archelosauria</taxon>
        <taxon>Archosauria</taxon>
        <taxon>Dinosauria</taxon>
        <taxon>Saurischia</taxon>
        <taxon>Theropoda</taxon>
        <taxon>Coelurosauria</taxon>
        <taxon>Aves</taxon>
        <taxon>Neognathae</taxon>
        <taxon>Neoaves</taxon>
        <taxon>Charadriiformes</taxon>
        <taxon>Burhinidae</taxon>
        <taxon>Burhinus</taxon>
    </lineage>
</organism>
<dbReference type="AlphaFoldDB" id="A0A7K4SZ41"/>
<keyword evidence="7" id="KW-1133">Transmembrane helix</keyword>
<dbReference type="PROSITE" id="PS50004">
    <property type="entry name" value="C2"/>
    <property type="match status" value="2"/>
</dbReference>
<feature type="non-terminal residue" evidence="10">
    <location>
        <position position="192"/>
    </location>
</feature>
<evidence type="ECO:0000256" key="3">
    <source>
        <dbReference type="ARBA" id="ARBA00022692"/>
    </source>
</evidence>
<comment type="caution">
    <text evidence="10">The sequence shown here is derived from an EMBL/GenBank/DDBJ whole genome shotgun (WGS) entry which is preliminary data.</text>
</comment>
<keyword evidence="4" id="KW-0479">Metal-binding</keyword>
<sequence>KTLNPQWREQFDFHLYEERGGIIDITVWDKDAGKKDDFIGRCQVDLSNLSKEHTHKLEMPLEEGEGCLVLLVTLTASAAVTISDLSSPMAMFHNLKDVGFLQVKVIRAEALMAADVTGKDSFSKSDPFCVVELNNDRLLTHTVYKNLNPEWNKVFTFNIKDIHSVLEVTVYDEDRDRSADFLGKVAIPLLSV</sequence>
<dbReference type="InterPro" id="IPR000008">
    <property type="entry name" value="C2_dom"/>
</dbReference>
<keyword evidence="6" id="KW-0106">Calcium</keyword>
<dbReference type="Proteomes" id="UP000574691">
    <property type="component" value="Unassembled WGS sequence"/>
</dbReference>
<keyword evidence="5" id="KW-0677">Repeat</keyword>
<evidence type="ECO:0000313" key="10">
    <source>
        <dbReference type="EMBL" id="NWQ90750.1"/>
    </source>
</evidence>
<dbReference type="SUPFAM" id="SSF49562">
    <property type="entry name" value="C2 domain (Calcium/lipid-binding domain, CaLB)"/>
    <property type="match status" value="2"/>
</dbReference>
<dbReference type="EMBL" id="VYXH01005496">
    <property type="protein sequence ID" value="NWQ90750.1"/>
    <property type="molecule type" value="Genomic_DNA"/>
</dbReference>
<dbReference type="FunFam" id="2.60.40.150:FF:000019">
    <property type="entry name" value="Multiple C2 and transmembrane domain-containing protein 2 isoform 1"/>
    <property type="match status" value="1"/>
</dbReference>
<feature type="non-terminal residue" evidence="10">
    <location>
        <position position="1"/>
    </location>
</feature>
<comment type="similarity">
    <text evidence="2">Belongs to the MCTP family.</text>
</comment>
<gene>
    <name evidence="10" type="primary">Mctp1</name>
    <name evidence="10" type="ORF">BURBIS_R11817</name>
</gene>
<dbReference type="Gene3D" id="2.60.40.150">
    <property type="entry name" value="C2 domain"/>
    <property type="match status" value="2"/>
</dbReference>
<feature type="domain" description="C2" evidence="9">
    <location>
        <begin position="1"/>
        <end position="59"/>
    </location>
</feature>
<dbReference type="CDD" id="cd08376">
    <property type="entry name" value="C2B_MCTP_PRT"/>
    <property type="match status" value="1"/>
</dbReference>
<evidence type="ECO:0000256" key="5">
    <source>
        <dbReference type="ARBA" id="ARBA00022737"/>
    </source>
</evidence>
<dbReference type="PANTHER" id="PTHR45911">
    <property type="entry name" value="C2 DOMAIN-CONTAINING PROTEIN"/>
    <property type="match status" value="1"/>
</dbReference>
<evidence type="ECO:0000256" key="8">
    <source>
        <dbReference type="ARBA" id="ARBA00023136"/>
    </source>
</evidence>
<keyword evidence="11" id="KW-1185">Reference proteome</keyword>
<accession>A0A7K4SZ41</accession>
<name>A0A7K4SZ41_9CHAR</name>
<dbReference type="PANTHER" id="PTHR45911:SF3">
    <property type="entry name" value="DYSFERLIN-RELATED"/>
    <property type="match status" value="1"/>
</dbReference>
<dbReference type="Pfam" id="PF00168">
    <property type="entry name" value="C2"/>
    <property type="match status" value="2"/>
</dbReference>
<dbReference type="GO" id="GO:0005509">
    <property type="term" value="F:calcium ion binding"/>
    <property type="evidence" value="ECO:0007669"/>
    <property type="project" value="TreeGrafter"/>
</dbReference>
<dbReference type="GO" id="GO:0030672">
    <property type="term" value="C:synaptic vesicle membrane"/>
    <property type="evidence" value="ECO:0007669"/>
    <property type="project" value="TreeGrafter"/>
</dbReference>
<evidence type="ECO:0000313" key="11">
    <source>
        <dbReference type="Proteomes" id="UP000574691"/>
    </source>
</evidence>
<comment type="subcellular location">
    <subcellularLocation>
        <location evidence="1">Membrane</location>
        <topology evidence="1">Multi-pass membrane protein</topology>
    </subcellularLocation>
</comment>
<dbReference type="SMART" id="SM00239">
    <property type="entry name" value="C2"/>
    <property type="match status" value="2"/>
</dbReference>
<keyword evidence="3" id="KW-0812">Transmembrane</keyword>
<feature type="domain" description="C2" evidence="9">
    <location>
        <begin position="76"/>
        <end position="192"/>
    </location>
</feature>
<dbReference type="InterPro" id="IPR035892">
    <property type="entry name" value="C2_domain_sf"/>
</dbReference>
<reference evidence="10 11" key="1">
    <citation type="submission" date="2019-09" db="EMBL/GenBank/DDBJ databases">
        <title>Bird 10,000 Genomes (B10K) Project - Family phase.</title>
        <authorList>
            <person name="Zhang G."/>
        </authorList>
    </citation>
    <scope>NUCLEOTIDE SEQUENCE [LARGE SCALE GENOMIC DNA]</scope>
    <source>
        <strain evidence="10">B10K-DU-001-64</strain>
        <tissue evidence="10">Muscle</tissue>
    </source>
</reference>
<evidence type="ECO:0000256" key="4">
    <source>
        <dbReference type="ARBA" id="ARBA00022723"/>
    </source>
</evidence>
<evidence type="ECO:0000256" key="1">
    <source>
        <dbReference type="ARBA" id="ARBA00004141"/>
    </source>
</evidence>
<dbReference type="GO" id="GO:0046928">
    <property type="term" value="P:regulation of neurotransmitter secretion"/>
    <property type="evidence" value="ECO:0007669"/>
    <property type="project" value="TreeGrafter"/>
</dbReference>
<keyword evidence="8" id="KW-0472">Membrane</keyword>
<evidence type="ECO:0000259" key="9">
    <source>
        <dbReference type="PROSITE" id="PS50004"/>
    </source>
</evidence>
<evidence type="ECO:0000256" key="6">
    <source>
        <dbReference type="ARBA" id="ARBA00022837"/>
    </source>
</evidence>
<evidence type="ECO:0000256" key="7">
    <source>
        <dbReference type="ARBA" id="ARBA00022989"/>
    </source>
</evidence>
<dbReference type="PRINTS" id="PR00360">
    <property type="entry name" value="C2DOMAIN"/>
</dbReference>
<proteinExistence type="inferred from homology"/>